<evidence type="ECO:0000259" key="2">
    <source>
        <dbReference type="Pfam" id="PF25115"/>
    </source>
</evidence>
<dbReference type="InterPro" id="IPR050788">
    <property type="entry name" value="Yeast_SRP1/TIP1_CWP"/>
</dbReference>
<reference evidence="5 6" key="1">
    <citation type="journal article" date="2018" name="Front. Microbiol.">
        <title>Genome-Wide Analysis of Corynespora cassiicola Leaf Fall Disease Putative Effectors.</title>
        <authorList>
            <person name="Lopez D."/>
            <person name="Ribeiro S."/>
            <person name="Label P."/>
            <person name="Fumanal B."/>
            <person name="Venisse J.S."/>
            <person name="Kohler A."/>
            <person name="de Oliveira R.R."/>
            <person name="Labutti K."/>
            <person name="Lipzen A."/>
            <person name="Lail K."/>
            <person name="Bauer D."/>
            <person name="Ohm R.A."/>
            <person name="Barry K.W."/>
            <person name="Spatafora J."/>
            <person name="Grigoriev I.V."/>
            <person name="Martin F.M."/>
            <person name="Pujade-Renaud V."/>
        </authorList>
    </citation>
    <scope>NUCLEOTIDE SEQUENCE [LARGE SCALE GENOMIC DNA]</scope>
    <source>
        <strain evidence="5 6">Philippines</strain>
    </source>
</reference>
<evidence type="ECO:0008006" key="7">
    <source>
        <dbReference type="Google" id="ProtNLM"/>
    </source>
</evidence>
<dbReference type="AlphaFoldDB" id="A0A2T2P1Z1"/>
<feature type="chain" id="PRO_5015569180" description="Extracellular serine-rich protein" evidence="1">
    <location>
        <begin position="27"/>
        <end position="693"/>
    </location>
</feature>
<dbReference type="InterPro" id="IPR056825">
    <property type="entry name" value="Agd3_C"/>
</dbReference>
<dbReference type="Pfam" id="PF25117">
    <property type="entry name" value="Agd3_C"/>
    <property type="match status" value="1"/>
</dbReference>
<dbReference type="EMBL" id="KZ678130">
    <property type="protein sequence ID" value="PSN71672.1"/>
    <property type="molecule type" value="Genomic_DNA"/>
</dbReference>
<evidence type="ECO:0000259" key="4">
    <source>
        <dbReference type="Pfam" id="PF25117"/>
    </source>
</evidence>
<feature type="domain" description="Agd3 C-terminal" evidence="4">
    <location>
        <begin position="628"/>
        <end position="690"/>
    </location>
</feature>
<dbReference type="Gene3D" id="3.20.20.370">
    <property type="entry name" value="Glycoside hydrolase/deacetylase"/>
    <property type="match status" value="1"/>
</dbReference>
<dbReference type="STRING" id="1448308.A0A2T2P1Z1"/>
<dbReference type="SUPFAM" id="SSF88713">
    <property type="entry name" value="Glycoside hydrolase/deacetylase"/>
    <property type="match status" value="1"/>
</dbReference>
<name>A0A2T2P1Z1_CORCC</name>
<accession>A0A2T2P1Z1</accession>
<feature type="signal peptide" evidence="1">
    <location>
        <begin position="1"/>
        <end position="26"/>
    </location>
</feature>
<organism evidence="5 6">
    <name type="scientific">Corynespora cassiicola Philippines</name>
    <dbReference type="NCBI Taxonomy" id="1448308"/>
    <lineage>
        <taxon>Eukaryota</taxon>
        <taxon>Fungi</taxon>
        <taxon>Dikarya</taxon>
        <taxon>Ascomycota</taxon>
        <taxon>Pezizomycotina</taxon>
        <taxon>Dothideomycetes</taxon>
        <taxon>Pleosporomycetidae</taxon>
        <taxon>Pleosporales</taxon>
        <taxon>Corynesporascaceae</taxon>
        <taxon>Corynespora</taxon>
    </lineage>
</organism>
<evidence type="ECO:0000313" key="6">
    <source>
        <dbReference type="Proteomes" id="UP000240883"/>
    </source>
</evidence>
<dbReference type="InterPro" id="IPR056826">
    <property type="entry name" value="Agd3_CE"/>
</dbReference>
<sequence length="693" mass="76319">MARSFFSLAWASALTALLTFFACVSAQAAASVAGATVSSTVLILARDETSALNAAALGLQGYGIPYQILTVPKEGIANLPVLNSSATSGSYGGIVVVSEVGYNYDNLYYSALTRRQWNQLWDYQTQFGVRMVRLDVFPTSDFGVVSIGGNVKDEPVVFTNTSAFPTANLKLNQNVSIANIFHNPATITNSSIAYEIARFSGSGTAAVINQIGSRQQMVWFLPFALDWAPSSNYLQHAWITWVTRGLYVGFRRIHFSTQVDDMFLETPLYRPQGQSYRCKPDDLTVHVGWQAQLNAKLPAGSEYFVEIGHNGNGDIEAATDTTEGWEICDPNSGIQYPDQIDGNPEYAKPPGTGTNIWPPTPTEYTWSLECVEIDPLQNWFAEAANRDVFGHISHTFTHADLTNATYSDAAKEIQFNQRWLSQVGFTSAKHFSPNGIIPPAITGLHNADAIRAWLDNGITNVVGDNTRPLLLNTQSRFWPLNTTVAGNGWPGLNVMPRWATVIYYNCDLPACTLQEWIDTSGGKGTFTDLMNDARNTAIRNLMGLHWDAYMFHQANMRVHDVPTTTVNGQRGQFSLLMTWTEVIVAEMTRLTTWPMLTLKHDDLAQAFLNRQTRDLCRPSLTWTTTADGTGIASISVYTGRSNRCDTPIPITVPSQLSSTDGATQEQIGTDPVTLWVSMSGASRTYTFSQPLPL</sequence>
<protein>
    <recommendedName>
        <fullName evidence="7">Extracellular serine-rich protein</fullName>
    </recommendedName>
</protein>
<dbReference type="PANTHER" id="PTHR31002">
    <property type="entry name" value="SERIPAUPERIN"/>
    <property type="match status" value="1"/>
</dbReference>
<dbReference type="OrthoDB" id="2113314at2759"/>
<evidence type="ECO:0000313" key="5">
    <source>
        <dbReference type="EMBL" id="PSN71672.1"/>
    </source>
</evidence>
<dbReference type="InterPro" id="IPR056827">
    <property type="entry name" value="CBM87_Agd3"/>
</dbReference>
<dbReference type="Pfam" id="PF25116">
    <property type="entry name" value="CBM87_Agd3"/>
    <property type="match status" value="1"/>
</dbReference>
<dbReference type="PANTHER" id="PTHR31002:SF34">
    <property type="entry name" value="CELL WALL PROTEIN CWP1-RELATED"/>
    <property type="match status" value="1"/>
</dbReference>
<keyword evidence="6" id="KW-1185">Reference proteome</keyword>
<keyword evidence="1" id="KW-0732">Signal</keyword>
<feature type="domain" description="Agd3 CBM87" evidence="3">
    <location>
        <begin position="37"/>
        <end position="241"/>
    </location>
</feature>
<dbReference type="InterPro" id="IPR011330">
    <property type="entry name" value="Glyco_hydro/deAcase_b/a-brl"/>
</dbReference>
<dbReference type="GO" id="GO:0005975">
    <property type="term" value="P:carbohydrate metabolic process"/>
    <property type="evidence" value="ECO:0007669"/>
    <property type="project" value="InterPro"/>
</dbReference>
<dbReference type="Pfam" id="PF25115">
    <property type="entry name" value="Agd3_CE"/>
    <property type="match status" value="1"/>
</dbReference>
<evidence type="ECO:0000256" key="1">
    <source>
        <dbReference type="SAM" id="SignalP"/>
    </source>
</evidence>
<gene>
    <name evidence="5" type="ORF">BS50DRAFT_233506</name>
</gene>
<dbReference type="PROSITE" id="PS51257">
    <property type="entry name" value="PROKAR_LIPOPROTEIN"/>
    <property type="match status" value="1"/>
</dbReference>
<proteinExistence type="predicted"/>
<dbReference type="Proteomes" id="UP000240883">
    <property type="component" value="Unassembled WGS sequence"/>
</dbReference>
<evidence type="ECO:0000259" key="3">
    <source>
        <dbReference type="Pfam" id="PF25116"/>
    </source>
</evidence>
<feature type="domain" description="Agd3 deacetylase" evidence="2">
    <location>
        <begin position="255"/>
        <end position="620"/>
    </location>
</feature>